<dbReference type="RefSeq" id="WP_184879250.1">
    <property type="nucleotide sequence ID" value="NZ_JACHEF010000017.1"/>
</dbReference>
<protein>
    <submittedName>
        <fullName evidence="1">Uncharacterized protein</fullName>
    </submittedName>
</protein>
<dbReference type="Proteomes" id="UP000556329">
    <property type="component" value="Unassembled WGS sequence"/>
</dbReference>
<comment type="caution">
    <text evidence="1">The sequence shown here is derived from an EMBL/GenBank/DDBJ whole genome shotgun (WGS) entry which is preliminary data.</text>
</comment>
<gene>
    <name evidence="1" type="ORF">HNQ71_006976</name>
</gene>
<dbReference type="EMBL" id="JACHEF010000017">
    <property type="protein sequence ID" value="MBB6414267.1"/>
    <property type="molecule type" value="Genomic_DNA"/>
</dbReference>
<keyword evidence="2" id="KW-1185">Reference proteome</keyword>
<name>A0A841PGG2_9HYPH</name>
<evidence type="ECO:0000313" key="1">
    <source>
        <dbReference type="EMBL" id="MBB6414267.1"/>
    </source>
</evidence>
<organism evidence="1 2">
    <name type="scientific">Mesorhizobium sangaii</name>
    <dbReference type="NCBI Taxonomy" id="505389"/>
    <lineage>
        <taxon>Bacteria</taxon>
        <taxon>Pseudomonadati</taxon>
        <taxon>Pseudomonadota</taxon>
        <taxon>Alphaproteobacteria</taxon>
        <taxon>Hyphomicrobiales</taxon>
        <taxon>Phyllobacteriaceae</taxon>
        <taxon>Mesorhizobium</taxon>
    </lineage>
</organism>
<proteinExistence type="predicted"/>
<reference evidence="1 2" key="1">
    <citation type="submission" date="2020-08" db="EMBL/GenBank/DDBJ databases">
        <title>Genomic Encyclopedia of Type Strains, Phase IV (KMG-IV): sequencing the most valuable type-strain genomes for metagenomic binning, comparative biology and taxonomic classification.</title>
        <authorList>
            <person name="Goeker M."/>
        </authorList>
    </citation>
    <scope>NUCLEOTIDE SEQUENCE [LARGE SCALE GENOMIC DNA]</scope>
    <source>
        <strain evidence="1 2">DSM 100039</strain>
    </source>
</reference>
<accession>A0A841PGG2</accession>
<sequence>MARSKPSKQLSQAEIERFLVAAEALHRSIVKPFISPHCDHYRSTRVLHEALLKTVRDVTGKEVEFIQWNTTGPVRPPTVG</sequence>
<dbReference type="AlphaFoldDB" id="A0A841PGG2"/>
<evidence type="ECO:0000313" key="2">
    <source>
        <dbReference type="Proteomes" id="UP000556329"/>
    </source>
</evidence>